<evidence type="ECO:0000313" key="2">
    <source>
        <dbReference type="EMBL" id="EAU33010.1"/>
    </source>
</evidence>
<dbReference type="GeneID" id="4322259"/>
<dbReference type="OMA" id="GPRWWVC"/>
<evidence type="ECO:0000313" key="3">
    <source>
        <dbReference type="Proteomes" id="UP000007963"/>
    </source>
</evidence>
<feature type="transmembrane region" description="Helical" evidence="1">
    <location>
        <begin position="98"/>
        <end position="116"/>
    </location>
</feature>
<name>Q0CIL8_ASPTN</name>
<dbReference type="OrthoDB" id="4469909at2759"/>
<proteinExistence type="predicted"/>
<dbReference type="RefSeq" id="XP_001215644.1">
    <property type="nucleotide sequence ID" value="XM_001215644.1"/>
</dbReference>
<dbReference type="Proteomes" id="UP000007963">
    <property type="component" value="Unassembled WGS sequence"/>
</dbReference>
<keyword evidence="1" id="KW-0812">Transmembrane</keyword>
<dbReference type="AlphaFoldDB" id="Q0CIL8"/>
<reference evidence="3" key="1">
    <citation type="submission" date="2005-09" db="EMBL/GenBank/DDBJ databases">
        <title>Annotation of the Aspergillus terreus NIH2624 genome.</title>
        <authorList>
            <person name="Birren B.W."/>
            <person name="Lander E.S."/>
            <person name="Galagan J.E."/>
            <person name="Nusbaum C."/>
            <person name="Devon K."/>
            <person name="Henn M."/>
            <person name="Ma L.-J."/>
            <person name="Jaffe D.B."/>
            <person name="Butler J."/>
            <person name="Alvarez P."/>
            <person name="Gnerre S."/>
            <person name="Grabherr M."/>
            <person name="Kleber M."/>
            <person name="Mauceli E.W."/>
            <person name="Brockman W."/>
            <person name="Rounsley S."/>
            <person name="Young S.K."/>
            <person name="LaButti K."/>
            <person name="Pushparaj V."/>
            <person name="DeCaprio D."/>
            <person name="Crawford M."/>
            <person name="Koehrsen M."/>
            <person name="Engels R."/>
            <person name="Montgomery P."/>
            <person name="Pearson M."/>
            <person name="Howarth C."/>
            <person name="Larson L."/>
            <person name="Luoma S."/>
            <person name="White J."/>
            <person name="Alvarado L."/>
            <person name="Kodira C.D."/>
            <person name="Zeng Q."/>
            <person name="Oleary S."/>
            <person name="Yandava C."/>
            <person name="Denning D.W."/>
            <person name="Nierman W.C."/>
            <person name="Milne T."/>
            <person name="Madden K."/>
        </authorList>
    </citation>
    <scope>NUCLEOTIDE SEQUENCE [LARGE SCALE GENOMIC DNA]</scope>
    <source>
        <strain evidence="3">NIH 2624 / FGSC A1156</strain>
    </source>
</reference>
<dbReference type="HOGENOM" id="CLU_745918_0_0_1"/>
<keyword evidence="1" id="KW-0472">Membrane</keyword>
<accession>Q0CIL8</accession>
<sequence>MFTCPVPRQYILVFGLVDIALSISLAVGVVLQSRFIPHSRAGCRSVEYWRLGDTDTISDWSLQRSCRRMVERWSFAIAVMYVKSPSIFKSRLTRGYRIMYSICGIFTAYFGYIGILRKRDERRGNYNKTRIGTPIAVSRFAFRTIYRIIQQILQRGRRSKTLPSSIHMKHRFTIGKQSRIKQKLPAGALGRISSYLHYVDLVHLQQALPEIFVTNTSEQIPLENLQTNACNENKTQCMDCSQSVTVGKSAVRTHLERCAPYCTNCFYDRHWAVTGSNSRYHKRKLGCGYDTPVEVKVCQLCVAMDQRKREKVLEAQDQLQIDQLVRQHPLACTGCQKTLSSSGPWWWESTCWYEYGGLPENRLMATQSDEP</sequence>
<evidence type="ECO:0000256" key="1">
    <source>
        <dbReference type="SAM" id="Phobius"/>
    </source>
</evidence>
<dbReference type="eggNOG" id="ENOG502SN5K">
    <property type="taxonomic scope" value="Eukaryota"/>
</dbReference>
<feature type="transmembrane region" description="Helical" evidence="1">
    <location>
        <begin position="12"/>
        <end position="31"/>
    </location>
</feature>
<dbReference type="VEuPathDB" id="FungiDB:ATEG_06466"/>
<organism evidence="2 3">
    <name type="scientific">Aspergillus terreus (strain NIH 2624 / FGSC A1156)</name>
    <dbReference type="NCBI Taxonomy" id="341663"/>
    <lineage>
        <taxon>Eukaryota</taxon>
        <taxon>Fungi</taxon>
        <taxon>Dikarya</taxon>
        <taxon>Ascomycota</taxon>
        <taxon>Pezizomycotina</taxon>
        <taxon>Eurotiomycetes</taxon>
        <taxon>Eurotiomycetidae</taxon>
        <taxon>Eurotiales</taxon>
        <taxon>Aspergillaceae</taxon>
        <taxon>Aspergillus</taxon>
        <taxon>Aspergillus subgen. Circumdati</taxon>
    </lineage>
</organism>
<protein>
    <submittedName>
        <fullName evidence="2">Uncharacterized protein</fullName>
    </submittedName>
</protein>
<gene>
    <name evidence="2" type="ORF">ATEG_06466</name>
</gene>
<keyword evidence="1" id="KW-1133">Transmembrane helix</keyword>
<dbReference type="EMBL" id="CH476602">
    <property type="protein sequence ID" value="EAU33010.1"/>
    <property type="molecule type" value="Genomic_DNA"/>
</dbReference>